<evidence type="ECO:0000256" key="1">
    <source>
        <dbReference type="ARBA" id="ARBA00004442"/>
    </source>
</evidence>
<dbReference type="EMBL" id="JBHSMA010000001">
    <property type="protein sequence ID" value="MFC5407944.1"/>
    <property type="molecule type" value="Genomic_DNA"/>
</dbReference>
<feature type="region of interest" description="Disordered" evidence="5">
    <location>
        <begin position="284"/>
        <end position="309"/>
    </location>
</feature>
<accession>A0ABW0I561</accession>
<dbReference type="InterPro" id="IPR006665">
    <property type="entry name" value="OmpA-like"/>
</dbReference>
<evidence type="ECO:0000313" key="8">
    <source>
        <dbReference type="Proteomes" id="UP001596106"/>
    </source>
</evidence>
<evidence type="ECO:0000313" key="7">
    <source>
        <dbReference type="EMBL" id="MFC5407944.1"/>
    </source>
</evidence>
<keyword evidence="3" id="KW-0998">Cell outer membrane</keyword>
<reference evidence="8" key="1">
    <citation type="journal article" date="2019" name="Int. J. Syst. Evol. Microbiol.">
        <title>The Global Catalogue of Microorganisms (GCM) 10K type strain sequencing project: providing services to taxonomists for standard genome sequencing and annotation.</title>
        <authorList>
            <consortium name="The Broad Institute Genomics Platform"/>
            <consortium name="The Broad Institute Genome Sequencing Center for Infectious Disease"/>
            <person name="Wu L."/>
            <person name="Ma J."/>
        </authorList>
    </citation>
    <scope>NUCLEOTIDE SEQUENCE [LARGE SCALE GENOMIC DNA]</scope>
    <source>
        <strain evidence="8">CCUG 55250</strain>
    </source>
</reference>
<dbReference type="PANTHER" id="PTHR30329:SF21">
    <property type="entry name" value="LIPOPROTEIN YIAD-RELATED"/>
    <property type="match status" value="1"/>
</dbReference>
<dbReference type="Pfam" id="PF00691">
    <property type="entry name" value="OmpA"/>
    <property type="match status" value="1"/>
</dbReference>
<dbReference type="PROSITE" id="PS51123">
    <property type="entry name" value="OMPA_2"/>
    <property type="match status" value="1"/>
</dbReference>
<protein>
    <submittedName>
        <fullName evidence="7">OmpA family protein</fullName>
    </submittedName>
</protein>
<dbReference type="Gene3D" id="3.30.1330.60">
    <property type="entry name" value="OmpA-like domain"/>
    <property type="match status" value="2"/>
</dbReference>
<keyword evidence="2 4" id="KW-0472">Membrane</keyword>
<feature type="domain" description="OmpA-like" evidence="6">
    <location>
        <begin position="192"/>
        <end position="309"/>
    </location>
</feature>
<evidence type="ECO:0000256" key="4">
    <source>
        <dbReference type="PROSITE-ProRule" id="PRU00473"/>
    </source>
</evidence>
<dbReference type="InterPro" id="IPR006664">
    <property type="entry name" value="OMP_bac"/>
</dbReference>
<name>A0ABW0I561_9BACT</name>
<dbReference type="Proteomes" id="UP001596106">
    <property type="component" value="Unassembled WGS sequence"/>
</dbReference>
<dbReference type="PANTHER" id="PTHR30329">
    <property type="entry name" value="STATOR ELEMENT OF FLAGELLAR MOTOR COMPLEX"/>
    <property type="match status" value="1"/>
</dbReference>
<evidence type="ECO:0000256" key="3">
    <source>
        <dbReference type="ARBA" id="ARBA00023237"/>
    </source>
</evidence>
<dbReference type="SUPFAM" id="SSF103088">
    <property type="entry name" value="OmpA-like"/>
    <property type="match status" value="2"/>
</dbReference>
<gene>
    <name evidence="7" type="ORF">ACFPMF_01390</name>
</gene>
<keyword evidence="8" id="KW-1185">Reference proteome</keyword>
<dbReference type="PRINTS" id="PR01021">
    <property type="entry name" value="OMPADOMAIN"/>
</dbReference>
<dbReference type="InterPro" id="IPR050330">
    <property type="entry name" value="Bact_OuterMem_StrucFunc"/>
</dbReference>
<sequence length="309" mass="33774">MFTHKTPWVVLLLLWMGGSTYWHTCRIKLLCPDDASPATVSVRTTPEAPSFTPPGLEFTDGKTASFRSLSNLSFAKAGAEANVTSVKPLLDSLSLYLKSNPNKTIQLTGLYGPNESSAEANLGLARANNIRAYLMGPGIPESQFRLTGEESNALAFTPAGDSLYGGIRFAFLDEVVVKAEKPASEEDLAKKATFESIFRPMDLYFNTGKTDYIHTPETNEFLKNTKAYLKLNPNRKLVVTGHTDNIGSDEINLMLSKKRAAAVKKQFIAAGIAARQIEIQGKGEAQPIASNDTEEGRRTNRRTAVVVKQ</sequence>
<comment type="caution">
    <text evidence="7">The sequence shown here is derived from an EMBL/GenBank/DDBJ whole genome shotgun (WGS) entry which is preliminary data.</text>
</comment>
<organism evidence="7 8">
    <name type="scientific">Larkinella bovis</name>
    <dbReference type="NCBI Taxonomy" id="683041"/>
    <lineage>
        <taxon>Bacteria</taxon>
        <taxon>Pseudomonadati</taxon>
        <taxon>Bacteroidota</taxon>
        <taxon>Cytophagia</taxon>
        <taxon>Cytophagales</taxon>
        <taxon>Spirosomataceae</taxon>
        <taxon>Larkinella</taxon>
    </lineage>
</organism>
<evidence type="ECO:0000259" key="6">
    <source>
        <dbReference type="PROSITE" id="PS51123"/>
    </source>
</evidence>
<dbReference type="RefSeq" id="WP_379840635.1">
    <property type="nucleotide sequence ID" value="NZ_JBHSMA010000001.1"/>
</dbReference>
<dbReference type="InterPro" id="IPR036737">
    <property type="entry name" value="OmpA-like_sf"/>
</dbReference>
<comment type="subcellular location">
    <subcellularLocation>
        <location evidence="1">Cell outer membrane</location>
    </subcellularLocation>
</comment>
<proteinExistence type="predicted"/>
<evidence type="ECO:0000256" key="2">
    <source>
        <dbReference type="ARBA" id="ARBA00023136"/>
    </source>
</evidence>
<dbReference type="CDD" id="cd07185">
    <property type="entry name" value="OmpA_C-like"/>
    <property type="match status" value="1"/>
</dbReference>
<evidence type="ECO:0000256" key="5">
    <source>
        <dbReference type="SAM" id="MobiDB-lite"/>
    </source>
</evidence>